<accession>A0A841T165</accession>
<dbReference type="SUPFAM" id="SSF46689">
    <property type="entry name" value="Homeodomain-like"/>
    <property type="match status" value="2"/>
</dbReference>
<dbReference type="PANTHER" id="PTHR43280:SF28">
    <property type="entry name" value="HTH-TYPE TRANSCRIPTIONAL ACTIVATOR RHAS"/>
    <property type="match status" value="1"/>
</dbReference>
<evidence type="ECO:0000256" key="2">
    <source>
        <dbReference type="ARBA" id="ARBA00023125"/>
    </source>
</evidence>
<evidence type="ECO:0000313" key="6">
    <source>
        <dbReference type="Proteomes" id="UP000535838"/>
    </source>
</evidence>
<dbReference type="Pfam" id="PF12833">
    <property type="entry name" value="HTH_18"/>
    <property type="match status" value="1"/>
</dbReference>
<evidence type="ECO:0000313" key="5">
    <source>
        <dbReference type="EMBL" id="MBB6637282.1"/>
    </source>
</evidence>
<evidence type="ECO:0000256" key="3">
    <source>
        <dbReference type="ARBA" id="ARBA00023163"/>
    </source>
</evidence>
<dbReference type="GO" id="GO:0043565">
    <property type="term" value="F:sequence-specific DNA binding"/>
    <property type="evidence" value="ECO:0007669"/>
    <property type="project" value="InterPro"/>
</dbReference>
<dbReference type="EMBL" id="JACJVQ010000021">
    <property type="protein sequence ID" value="MBB6637282.1"/>
    <property type="molecule type" value="Genomic_DNA"/>
</dbReference>
<comment type="caution">
    <text evidence="5">The sequence shown here is derived from an EMBL/GenBank/DDBJ whole genome shotgun (WGS) entry which is preliminary data.</text>
</comment>
<dbReference type="InterPro" id="IPR014710">
    <property type="entry name" value="RmlC-like_jellyroll"/>
</dbReference>
<dbReference type="InterPro" id="IPR003313">
    <property type="entry name" value="AraC-bd"/>
</dbReference>
<proteinExistence type="predicted"/>
<dbReference type="InterPro" id="IPR020449">
    <property type="entry name" value="Tscrpt_reg_AraC-type_HTH"/>
</dbReference>
<evidence type="ECO:0000259" key="4">
    <source>
        <dbReference type="PROSITE" id="PS01124"/>
    </source>
</evidence>
<dbReference type="SUPFAM" id="SSF51215">
    <property type="entry name" value="Regulatory protein AraC"/>
    <property type="match status" value="1"/>
</dbReference>
<name>A0A841T165_9BACL</name>
<dbReference type="PANTHER" id="PTHR43280">
    <property type="entry name" value="ARAC-FAMILY TRANSCRIPTIONAL REGULATOR"/>
    <property type="match status" value="1"/>
</dbReference>
<dbReference type="PROSITE" id="PS01124">
    <property type="entry name" value="HTH_ARAC_FAMILY_2"/>
    <property type="match status" value="1"/>
</dbReference>
<dbReference type="PRINTS" id="PR00032">
    <property type="entry name" value="HTHARAC"/>
</dbReference>
<feature type="domain" description="HTH araC/xylS-type" evidence="4">
    <location>
        <begin position="198"/>
        <end position="297"/>
    </location>
</feature>
<gene>
    <name evidence="5" type="ORF">H7B67_24405</name>
</gene>
<dbReference type="InterPro" id="IPR037923">
    <property type="entry name" value="HTH-like"/>
</dbReference>
<keyword evidence="6" id="KW-1185">Reference proteome</keyword>
<evidence type="ECO:0000256" key="1">
    <source>
        <dbReference type="ARBA" id="ARBA00023015"/>
    </source>
</evidence>
<reference evidence="5 6" key="1">
    <citation type="submission" date="2020-08" db="EMBL/GenBank/DDBJ databases">
        <title>Cohnella phylogeny.</title>
        <authorList>
            <person name="Dunlap C."/>
        </authorList>
    </citation>
    <scope>NUCLEOTIDE SEQUENCE [LARGE SCALE GENOMIC DNA]</scope>
    <source>
        <strain evidence="5 6">DSM 25241</strain>
    </source>
</reference>
<dbReference type="InterPro" id="IPR018060">
    <property type="entry name" value="HTH_AraC"/>
</dbReference>
<dbReference type="Gene3D" id="1.10.10.60">
    <property type="entry name" value="Homeodomain-like"/>
    <property type="match status" value="2"/>
</dbReference>
<dbReference type="Pfam" id="PF02311">
    <property type="entry name" value="AraC_binding"/>
    <property type="match status" value="1"/>
</dbReference>
<dbReference type="GO" id="GO:0003700">
    <property type="term" value="F:DNA-binding transcription factor activity"/>
    <property type="evidence" value="ECO:0007669"/>
    <property type="project" value="InterPro"/>
</dbReference>
<organism evidence="5 6">
    <name type="scientific">Cohnella thailandensis</name>
    <dbReference type="NCBI Taxonomy" id="557557"/>
    <lineage>
        <taxon>Bacteria</taxon>
        <taxon>Bacillati</taxon>
        <taxon>Bacillota</taxon>
        <taxon>Bacilli</taxon>
        <taxon>Bacillales</taxon>
        <taxon>Paenibacillaceae</taxon>
        <taxon>Cohnella</taxon>
    </lineage>
</organism>
<protein>
    <submittedName>
        <fullName evidence="5">Helix-turn-helix transcriptional regulator</fullName>
    </submittedName>
</protein>
<dbReference type="Proteomes" id="UP000535838">
    <property type="component" value="Unassembled WGS sequence"/>
</dbReference>
<keyword evidence="1" id="KW-0805">Transcription regulation</keyword>
<keyword evidence="3" id="KW-0804">Transcription</keyword>
<dbReference type="InterPro" id="IPR009057">
    <property type="entry name" value="Homeodomain-like_sf"/>
</dbReference>
<dbReference type="SMART" id="SM00342">
    <property type="entry name" value="HTH_ARAC"/>
    <property type="match status" value="1"/>
</dbReference>
<sequence>MSLTGFAGGICVPFVYQIEQPIDCSYRSDSPLPGASFHSHAHFEIYLFQEGECNYLIGDKLMVLQPGDLILMHGMTLHSPNPSPDRPYIRSIIHFNPGYVHKLLRPEPAAMLLSPFEELRNAKLSLSPDQRAELEPMWRTLAELSRERKREGVAGARAASPIDRMDVLFLQLLVLIRQWFEKPTEESSLRPQQEEHVQGVISYLEEHYREELTLDRIADALHLTKPYLSNLFKKVTGTTVFKYLYNRRINQAKILFRFEPHRSVSSVSKEVGFSHLAHFSRLFKTTVGMSPQQYRQLMTENAGEKPSESFEINR</sequence>
<dbReference type="Gene3D" id="2.60.120.10">
    <property type="entry name" value="Jelly Rolls"/>
    <property type="match status" value="1"/>
</dbReference>
<keyword evidence="2" id="KW-0238">DNA-binding</keyword>
<dbReference type="AlphaFoldDB" id="A0A841T165"/>